<evidence type="ECO:0008006" key="4">
    <source>
        <dbReference type="Google" id="ProtNLM"/>
    </source>
</evidence>
<keyword evidence="1" id="KW-0812">Transmembrane</keyword>
<keyword evidence="1" id="KW-1133">Transmembrane helix</keyword>
<dbReference type="EMBL" id="JACHBG010000001">
    <property type="protein sequence ID" value="MBB6483605.1"/>
    <property type="molecule type" value="Genomic_DNA"/>
</dbReference>
<evidence type="ECO:0000313" key="2">
    <source>
        <dbReference type="EMBL" id="MBB6483605.1"/>
    </source>
</evidence>
<accession>A0A7X0IME9</accession>
<evidence type="ECO:0000256" key="1">
    <source>
        <dbReference type="SAM" id="Phobius"/>
    </source>
</evidence>
<keyword evidence="1" id="KW-0472">Membrane</keyword>
<gene>
    <name evidence="2" type="ORF">GGD46_000848</name>
</gene>
<feature type="transmembrane region" description="Helical" evidence="1">
    <location>
        <begin position="81"/>
        <end position="109"/>
    </location>
</feature>
<dbReference type="Proteomes" id="UP000565576">
    <property type="component" value="Unassembled WGS sequence"/>
</dbReference>
<dbReference type="AlphaFoldDB" id="A0A7X0IME9"/>
<comment type="caution">
    <text evidence="2">The sequence shown here is derived from an EMBL/GenBank/DDBJ whole genome shotgun (WGS) entry which is preliminary data.</text>
</comment>
<sequence>MGFYKCFPDLPSGFFKKMHFSCIISSPHHFLWMTDHSGTTANTDRNARKTRRFGIDPSTRELVFGSVRIPLPRSRLARVGLGIALVFGGLLGFLPVLGFWMLPLGLIVLSHDMRAVRRWRRRFSVWWAKKRRPANEARRSL</sequence>
<evidence type="ECO:0000313" key="3">
    <source>
        <dbReference type="Proteomes" id="UP000565576"/>
    </source>
</evidence>
<protein>
    <recommendedName>
        <fullName evidence="4">Transmembrane protein (PGPGW)</fullName>
    </recommendedName>
</protein>
<proteinExistence type="predicted"/>
<organism evidence="2 3">
    <name type="scientific">Rhizobium lusitanum</name>
    <dbReference type="NCBI Taxonomy" id="293958"/>
    <lineage>
        <taxon>Bacteria</taxon>
        <taxon>Pseudomonadati</taxon>
        <taxon>Pseudomonadota</taxon>
        <taxon>Alphaproteobacteria</taxon>
        <taxon>Hyphomicrobiales</taxon>
        <taxon>Rhizobiaceae</taxon>
        <taxon>Rhizobium/Agrobacterium group</taxon>
        <taxon>Rhizobium</taxon>
    </lineage>
</organism>
<name>A0A7X0IME9_9HYPH</name>
<reference evidence="2 3" key="1">
    <citation type="submission" date="2020-08" db="EMBL/GenBank/DDBJ databases">
        <title>Genomic Encyclopedia of Type Strains, Phase IV (KMG-V): Genome sequencing to study the core and pangenomes of soil and plant-associated prokaryotes.</title>
        <authorList>
            <person name="Whitman W."/>
        </authorList>
    </citation>
    <scope>NUCLEOTIDE SEQUENCE [LARGE SCALE GENOMIC DNA]</scope>
    <source>
        <strain evidence="2 3">SEMIA 4060</strain>
    </source>
</reference>